<keyword evidence="5" id="KW-1133">Transmembrane helix</keyword>
<dbReference type="InterPro" id="IPR013083">
    <property type="entry name" value="Znf_RING/FYVE/PHD"/>
</dbReference>
<dbReference type="Pfam" id="PF13639">
    <property type="entry name" value="zf-RING_2"/>
    <property type="match status" value="1"/>
</dbReference>
<dbReference type="PROSITE" id="PS50089">
    <property type="entry name" value="ZF_RING_2"/>
    <property type="match status" value="1"/>
</dbReference>
<dbReference type="InterPro" id="IPR001841">
    <property type="entry name" value="Znf_RING"/>
</dbReference>
<dbReference type="OrthoDB" id="8062037at2759"/>
<dbReference type="AlphaFoldDB" id="A0A9W9FND2"/>
<dbReference type="SMART" id="SM00184">
    <property type="entry name" value="RING"/>
    <property type="match status" value="1"/>
</dbReference>
<dbReference type="PANTHER" id="PTHR45969">
    <property type="entry name" value="RING ZINC FINGER PROTEIN-RELATED"/>
    <property type="match status" value="1"/>
</dbReference>
<dbReference type="GO" id="GO:0008270">
    <property type="term" value="F:zinc ion binding"/>
    <property type="evidence" value="ECO:0007669"/>
    <property type="project" value="UniProtKB-KW"/>
</dbReference>
<comment type="caution">
    <text evidence="7">The sequence shown here is derived from an EMBL/GenBank/DDBJ whole genome shotgun (WGS) entry which is preliminary data.</text>
</comment>
<dbReference type="RefSeq" id="XP_056476770.1">
    <property type="nucleotide sequence ID" value="XM_056616413.1"/>
</dbReference>
<accession>A0A9W9FND2</accession>
<evidence type="ECO:0000256" key="3">
    <source>
        <dbReference type="ARBA" id="ARBA00022833"/>
    </source>
</evidence>
<dbReference type="GeneID" id="81355392"/>
<evidence type="ECO:0000313" key="7">
    <source>
        <dbReference type="EMBL" id="KAJ5103390.1"/>
    </source>
</evidence>
<evidence type="ECO:0000256" key="5">
    <source>
        <dbReference type="SAM" id="Phobius"/>
    </source>
</evidence>
<dbReference type="PANTHER" id="PTHR45969:SF69">
    <property type="entry name" value="FINGER DOMAIN PROTEIN, PUTATIVE (AFU_ORTHOLOGUE AFUA_3G12190)-RELATED"/>
    <property type="match status" value="1"/>
</dbReference>
<protein>
    <recommendedName>
        <fullName evidence="6">RING-type domain-containing protein</fullName>
    </recommendedName>
</protein>
<evidence type="ECO:0000256" key="1">
    <source>
        <dbReference type="ARBA" id="ARBA00022723"/>
    </source>
</evidence>
<gene>
    <name evidence="7" type="ORF">N7532_003919</name>
</gene>
<reference evidence="7" key="2">
    <citation type="journal article" date="2023" name="IMA Fungus">
        <title>Comparative genomic study of the Penicillium genus elucidates a diverse pangenome and 15 lateral gene transfer events.</title>
        <authorList>
            <person name="Petersen C."/>
            <person name="Sorensen T."/>
            <person name="Nielsen M.R."/>
            <person name="Sondergaard T.E."/>
            <person name="Sorensen J.L."/>
            <person name="Fitzpatrick D.A."/>
            <person name="Frisvad J.C."/>
            <person name="Nielsen K.L."/>
        </authorList>
    </citation>
    <scope>NUCLEOTIDE SEQUENCE</scope>
    <source>
        <strain evidence="7">IBT 30761</strain>
    </source>
</reference>
<sequence length="188" mass="21986">MLGYGWQRWCWHGEDHQRALSGLIADRRATGHRLWGRKMGDDKSLKTSHMAIVLGIGLGVVMLIVLSLLLTIVVNRRDRQAFQRKRKNPDERLRNLDAVSPTRTLEQWWTTTKGKMGLSEAVDGQFVCAVCLEQVDRTEEIRELQCLHVFHRECLEKWYLGDHFNCPLCHRPYFVADNPPRNDYVWMV</sequence>
<organism evidence="7 8">
    <name type="scientific">Penicillium argentinense</name>
    <dbReference type="NCBI Taxonomy" id="1131581"/>
    <lineage>
        <taxon>Eukaryota</taxon>
        <taxon>Fungi</taxon>
        <taxon>Dikarya</taxon>
        <taxon>Ascomycota</taxon>
        <taxon>Pezizomycotina</taxon>
        <taxon>Eurotiomycetes</taxon>
        <taxon>Eurotiomycetidae</taxon>
        <taxon>Eurotiales</taxon>
        <taxon>Aspergillaceae</taxon>
        <taxon>Penicillium</taxon>
    </lineage>
</organism>
<dbReference type="GO" id="GO:0061630">
    <property type="term" value="F:ubiquitin protein ligase activity"/>
    <property type="evidence" value="ECO:0007669"/>
    <property type="project" value="TreeGrafter"/>
</dbReference>
<dbReference type="Proteomes" id="UP001149074">
    <property type="component" value="Unassembled WGS sequence"/>
</dbReference>
<dbReference type="GO" id="GO:0016567">
    <property type="term" value="P:protein ubiquitination"/>
    <property type="evidence" value="ECO:0007669"/>
    <property type="project" value="TreeGrafter"/>
</dbReference>
<name>A0A9W9FND2_9EURO</name>
<proteinExistence type="predicted"/>
<reference evidence="7" key="1">
    <citation type="submission" date="2022-11" db="EMBL/GenBank/DDBJ databases">
        <authorList>
            <person name="Petersen C."/>
        </authorList>
    </citation>
    <scope>NUCLEOTIDE SEQUENCE</scope>
    <source>
        <strain evidence="7">IBT 30761</strain>
    </source>
</reference>
<feature type="domain" description="RING-type" evidence="6">
    <location>
        <begin position="128"/>
        <end position="170"/>
    </location>
</feature>
<evidence type="ECO:0000259" key="6">
    <source>
        <dbReference type="PROSITE" id="PS50089"/>
    </source>
</evidence>
<keyword evidence="5" id="KW-0472">Membrane</keyword>
<evidence type="ECO:0000313" key="8">
    <source>
        <dbReference type="Proteomes" id="UP001149074"/>
    </source>
</evidence>
<dbReference type="SUPFAM" id="SSF57850">
    <property type="entry name" value="RING/U-box"/>
    <property type="match status" value="1"/>
</dbReference>
<keyword evidence="2 4" id="KW-0863">Zinc-finger</keyword>
<keyword evidence="3" id="KW-0862">Zinc</keyword>
<keyword evidence="8" id="KW-1185">Reference proteome</keyword>
<keyword evidence="1" id="KW-0479">Metal-binding</keyword>
<evidence type="ECO:0000256" key="2">
    <source>
        <dbReference type="ARBA" id="ARBA00022771"/>
    </source>
</evidence>
<keyword evidence="5" id="KW-0812">Transmembrane</keyword>
<dbReference type="Gene3D" id="3.30.40.10">
    <property type="entry name" value="Zinc/RING finger domain, C3HC4 (zinc finger)"/>
    <property type="match status" value="1"/>
</dbReference>
<feature type="transmembrane region" description="Helical" evidence="5">
    <location>
        <begin position="50"/>
        <end position="74"/>
    </location>
</feature>
<evidence type="ECO:0000256" key="4">
    <source>
        <dbReference type="PROSITE-ProRule" id="PRU00175"/>
    </source>
</evidence>
<dbReference type="EMBL" id="JAPQKI010000004">
    <property type="protein sequence ID" value="KAJ5103390.1"/>
    <property type="molecule type" value="Genomic_DNA"/>
</dbReference>